<comment type="caution">
    <text evidence="2">The sequence shown here is derived from an EMBL/GenBank/DDBJ whole genome shotgun (WGS) entry which is preliminary data.</text>
</comment>
<dbReference type="AlphaFoldDB" id="X7E4I1"/>
<name>X7E4I1_9GAMM</name>
<dbReference type="STRING" id="1122207.MUS1_04405"/>
<dbReference type="InterPro" id="IPR000182">
    <property type="entry name" value="GNAT_dom"/>
</dbReference>
<evidence type="ECO:0000313" key="2">
    <source>
        <dbReference type="EMBL" id="ETX10076.1"/>
    </source>
</evidence>
<dbReference type="PROSITE" id="PS51186">
    <property type="entry name" value="GNAT"/>
    <property type="match status" value="1"/>
</dbReference>
<dbReference type="Proteomes" id="UP000054058">
    <property type="component" value="Unassembled WGS sequence"/>
</dbReference>
<dbReference type="OrthoDB" id="8304386at2"/>
<keyword evidence="3" id="KW-1185">Reference proteome</keyword>
<sequence>MIEIEKMTSLHLGRVNTLSVESDQLQYVATIDDILASANAQIRPHVIIANDEVVGFFLIDTAYADHNDCVESNSLGLRSFFIDHKHQGNGYAKQTLQILPTYLMSNFPKQTNVYLTVNCKNKLAQKSYLNAGFYDTGNLYHGGKSGPQHIMCMDLNLV</sequence>
<dbReference type="GO" id="GO:0016747">
    <property type="term" value="F:acyltransferase activity, transferring groups other than amino-acyl groups"/>
    <property type="evidence" value="ECO:0007669"/>
    <property type="project" value="InterPro"/>
</dbReference>
<keyword evidence="2" id="KW-0808">Transferase</keyword>
<dbReference type="SUPFAM" id="SSF55729">
    <property type="entry name" value="Acyl-CoA N-acyltransferases (Nat)"/>
    <property type="match status" value="1"/>
</dbReference>
<dbReference type="RefSeq" id="WP_036162997.1">
    <property type="nucleotide sequence ID" value="NZ_JAMB01000011.1"/>
</dbReference>
<dbReference type="PATRIC" id="fig|1122207.3.peg.2500"/>
<dbReference type="InterPro" id="IPR016181">
    <property type="entry name" value="Acyl_CoA_acyltransferase"/>
</dbReference>
<organism evidence="2 3">
    <name type="scientific">Marinomonas ushuaiensis DSM 15871</name>
    <dbReference type="NCBI Taxonomy" id="1122207"/>
    <lineage>
        <taxon>Bacteria</taxon>
        <taxon>Pseudomonadati</taxon>
        <taxon>Pseudomonadota</taxon>
        <taxon>Gammaproteobacteria</taxon>
        <taxon>Oceanospirillales</taxon>
        <taxon>Oceanospirillaceae</taxon>
        <taxon>Marinomonas</taxon>
    </lineage>
</organism>
<dbReference type="Pfam" id="PF00583">
    <property type="entry name" value="Acetyltransf_1"/>
    <property type="match status" value="1"/>
</dbReference>
<proteinExistence type="predicted"/>
<dbReference type="eggNOG" id="COG1670">
    <property type="taxonomic scope" value="Bacteria"/>
</dbReference>
<dbReference type="EMBL" id="JAMB01000011">
    <property type="protein sequence ID" value="ETX10076.1"/>
    <property type="molecule type" value="Genomic_DNA"/>
</dbReference>
<evidence type="ECO:0000313" key="3">
    <source>
        <dbReference type="Proteomes" id="UP000054058"/>
    </source>
</evidence>
<reference evidence="2 3" key="1">
    <citation type="submission" date="2014-01" db="EMBL/GenBank/DDBJ databases">
        <title>Marinomonas ushuaiensis DSM 15871 Genome Sequencing.</title>
        <authorList>
            <person name="Lai Q."/>
            <person name="Shao Z.S."/>
        </authorList>
    </citation>
    <scope>NUCLEOTIDE SEQUENCE [LARGE SCALE GENOMIC DNA]</scope>
    <source>
        <strain evidence="2 3">DSM 15871</strain>
    </source>
</reference>
<feature type="domain" description="N-acetyltransferase" evidence="1">
    <location>
        <begin position="2"/>
        <end position="156"/>
    </location>
</feature>
<evidence type="ECO:0000259" key="1">
    <source>
        <dbReference type="PROSITE" id="PS51186"/>
    </source>
</evidence>
<dbReference type="Gene3D" id="3.40.630.30">
    <property type="match status" value="1"/>
</dbReference>
<gene>
    <name evidence="2" type="ORF">MUS1_04405</name>
</gene>
<accession>X7E4I1</accession>
<protein>
    <submittedName>
        <fullName evidence="2">Acetyltransferase</fullName>
    </submittedName>
</protein>